<dbReference type="InterPro" id="IPR014764">
    <property type="entry name" value="DCN-prot"/>
</dbReference>
<dbReference type="Gene3D" id="1.10.238.10">
    <property type="entry name" value="EF-hand"/>
    <property type="match status" value="1"/>
</dbReference>
<organism evidence="4 5">
    <name type="scientific">Lithohypha guttulata</name>
    <dbReference type="NCBI Taxonomy" id="1690604"/>
    <lineage>
        <taxon>Eukaryota</taxon>
        <taxon>Fungi</taxon>
        <taxon>Dikarya</taxon>
        <taxon>Ascomycota</taxon>
        <taxon>Pezizomycotina</taxon>
        <taxon>Eurotiomycetes</taxon>
        <taxon>Chaetothyriomycetidae</taxon>
        <taxon>Chaetothyriales</taxon>
        <taxon>Trichomeriaceae</taxon>
        <taxon>Lithohypha</taxon>
    </lineage>
</organism>
<comment type="function">
    <text evidence="1">Neddylation of cullins play an essential role in the regulation of SCF-type complexes activity.</text>
</comment>
<dbReference type="GO" id="GO:0016874">
    <property type="term" value="F:ligase activity"/>
    <property type="evidence" value="ECO:0007669"/>
    <property type="project" value="UniProtKB-KW"/>
</dbReference>
<dbReference type="PANTHER" id="PTHR12281">
    <property type="entry name" value="RP42 RELATED"/>
    <property type="match status" value="1"/>
</dbReference>
<dbReference type="PROSITE" id="PS51229">
    <property type="entry name" value="DCUN1"/>
    <property type="match status" value="1"/>
</dbReference>
<name>A0ABR0KC74_9EURO</name>
<dbReference type="Proteomes" id="UP001345013">
    <property type="component" value="Unassembled WGS sequence"/>
</dbReference>
<accession>A0ABR0KC74</accession>
<gene>
    <name evidence="4" type="primary">DCN1</name>
    <name evidence="4" type="ORF">LTR24_004449</name>
</gene>
<dbReference type="PANTHER" id="PTHR12281:SF31">
    <property type="entry name" value="DCN1-LIKE PROTEIN 3"/>
    <property type="match status" value="1"/>
</dbReference>
<feature type="domain" description="DCUN1" evidence="3">
    <location>
        <begin position="27"/>
        <end position="237"/>
    </location>
</feature>
<evidence type="ECO:0000256" key="2">
    <source>
        <dbReference type="SAM" id="MobiDB-lite"/>
    </source>
</evidence>
<dbReference type="InterPro" id="IPR042460">
    <property type="entry name" value="DCN1-like_PONY"/>
</dbReference>
<sequence>MTTTIRTKKAKTQTSHYSGSSNSGPNPTQQNIRKIFDTYRDNAASEPDTIGMEGVMKYFEAIDVALDDVSFVVAFDLLDAPTMGEFSRDGFVTGWTNASTPSNPCDTLDRQKAYIESLVQKLSSDASYFKQVYKGSFKYAKPEGQRAIPVEHAFAFWDMFFSGQQGGIDWSSPRTKWYDLWREYYTSKNNRPVNKDLWNQVAELVSKTREPGGESLSWWSEDGAWPTAVDDFVAFVKEKRGADGMETS</sequence>
<evidence type="ECO:0000313" key="4">
    <source>
        <dbReference type="EMBL" id="KAK5093189.1"/>
    </source>
</evidence>
<evidence type="ECO:0000256" key="1">
    <source>
        <dbReference type="RuleBase" id="RU410713"/>
    </source>
</evidence>
<evidence type="ECO:0000259" key="3">
    <source>
        <dbReference type="PROSITE" id="PS51229"/>
    </source>
</evidence>
<dbReference type="EMBL" id="JAVRRG010000046">
    <property type="protein sequence ID" value="KAK5093189.1"/>
    <property type="molecule type" value="Genomic_DNA"/>
</dbReference>
<dbReference type="Pfam" id="PF03556">
    <property type="entry name" value="Cullin_binding"/>
    <property type="match status" value="1"/>
</dbReference>
<dbReference type="InterPro" id="IPR005176">
    <property type="entry name" value="PONY_dom"/>
</dbReference>
<reference evidence="4 5" key="1">
    <citation type="submission" date="2023-08" db="EMBL/GenBank/DDBJ databases">
        <title>Black Yeasts Isolated from many extreme environments.</title>
        <authorList>
            <person name="Coleine C."/>
            <person name="Stajich J.E."/>
            <person name="Selbmann L."/>
        </authorList>
    </citation>
    <scope>NUCLEOTIDE SEQUENCE [LARGE SCALE GENOMIC DNA]</scope>
    <source>
        <strain evidence="4 5">CCFEE 5885</strain>
    </source>
</reference>
<keyword evidence="4" id="KW-0436">Ligase</keyword>
<comment type="caution">
    <text evidence="4">The sequence shown here is derived from an EMBL/GenBank/DDBJ whole genome shotgun (WGS) entry which is preliminary data.</text>
</comment>
<feature type="compositionally biased region" description="Polar residues" evidence="2">
    <location>
        <begin position="12"/>
        <end position="30"/>
    </location>
</feature>
<proteinExistence type="predicted"/>
<protein>
    <recommendedName>
        <fullName evidence="1">Defective in cullin neddylation protein</fullName>
    </recommendedName>
</protein>
<keyword evidence="5" id="KW-1185">Reference proteome</keyword>
<feature type="compositionally biased region" description="Basic residues" evidence="2">
    <location>
        <begin position="1"/>
        <end position="11"/>
    </location>
</feature>
<dbReference type="Gene3D" id="1.10.238.200">
    <property type="entry name" value="Cullin, PONY binding domain"/>
    <property type="match status" value="1"/>
</dbReference>
<feature type="region of interest" description="Disordered" evidence="2">
    <location>
        <begin position="1"/>
        <end position="30"/>
    </location>
</feature>
<evidence type="ECO:0000313" key="5">
    <source>
        <dbReference type="Proteomes" id="UP001345013"/>
    </source>
</evidence>